<comment type="caution">
    <text evidence="2">The sequence shown here is derived from an EMBL/GenBank/DDBJ whole genome shotgun (WGS) entry which is preliminary data.</text>
</comment>
<organism evidence="2 3">
    <name type="scientific">Entamoeba histolytica</name>
    <dbReference type="NCBI Taxonomy" id="5759"/>
    <lineage>
        <taxon>Eukaryota</taxon>
        <taxon>Amoebozoa</taxon>
        <taxon>Evosea</taxon>
        <taxon>Archamoebae</taxon>
        <taxon>Mastigamoebida</taxon>
        <taxon>Entamoebidae</taxon>
        <taxon>Entamoeba</taxon>
    </lineage>
</organism>
<dbReference type="VEuPathDB" id="AmoebaDB:EHI_124540"/>
<protein>
    <submittedName>
        <fullName evidence="2">Uncharacterized protein</fullName>
    </submittedName>
</protein>
<reference evidence="2 3" key="1">
    <citation type="submission" date="2016-05" db="EMBL/GenBank/DDBJ databases">
        <title>First whole genome sequencing of Entamoeba histolytica HM1:IMSS-clone-6.</title>
        <authorList>
            <person name="Mukherjee Avik.K."/>
            <person name="Izumyama S."/>
            <person name="Nakada-Tsukui K."/>
            <person name="Nozaki T."/>
        </authorList>
    </citation>
    <scope>NUCLEOTIDE SEQUENCE [LARGE SCALE GENOMIC DNA]</scope>
    <source>
        <strain evidence="2 3">HM1:IMSS clone 6</strain>
    </source>
</reference>
<proteinExistence type="predicted"/>
<dbReference type="VEuPathDB" id="AmoebaDB:EHI5A_260650"/>
<gene>
    <name evidence="2" type="ORF">CL6EHI_124540</name>
</gene>
<dbReference type="AlphaFoldDB" id="A0A5K1V2W0"/>
<name>A0A5K1V2W0_ENTHI</name>
<sequence length="107" mass="12041">MISTTNLKDVLDDVLLLSYSDYIANESNDSLNDSVQIDNAESPPHPPSRSANKSIIKSNFTNIVFCDYVNSNESADSLEAHFQKSFDHSFCSSSIGRLEEWKKQQSY</sequence>
<accession>A0A5K1V2W0</accession>
<dbReference type="OMA" id="RSFTHAF"/>
<evidence type="ECO:0000313" key="3">
    <source>
        <dbReference type="Proteomes" id="UP000078387"/>
    </source>
</evidence>
<evidence type="ECO:0000313" key="2">
    <source>
        <dbReference type="EMBL" id="GAT94285.1"/>
    </source>
</evidence>
<evidence type="ECO:0000256" key="1">
    <source>
        <dbReference type="SAM" id="MobiDB-lite"/>
    </source>
</evidence>
<dbReference type="EMBL" id="BDEQ01000001">
    <property type="protein sequence ID" value="GAT94285.1"/>
    <property type="molecule type" value="Genomic_DNA"/>
</dbReference>
<dbReference type="Proteomes" id="UP000078387">
    <property type="component" value="Unassembled WGS sequence"/>
</dbReference>
<feature type="region of interest" description="Disordered" evidence="1">
    <location>
        <begin position="32"/>
        <end position="53"/>
    </location>
</feature>